<dbReference type="Proteomes" id="UP000069940">
    <property type="component" value="Unassembled WGS sequence"/>
</dbReference>
<dbReference type="EnsemblMetazoa" id="AALFPA23_001111.R871">
    <property type="protein sequence ID" value="AALFPA23_001111.P871"/>
    <property type="gene ID" value="AALFPA23_001111"/>
</dbReference>
<sequence length="319" mass="36063">MSSKKTADGRIVTTYEFPVRPEKQSFKQFCYNKSSGEILGRTSKSWGQLVLFYLAFYAVLAALFAICMQALLATMNHKYPKWQLEESLIGTNPGLGYRPMPADVEEGAMIHYAAANKTQVNEWVGRINEFLDPYRDQTMLPGGGKNQMICDFQKPPSPDNVCAFDVSKLGPCSAEQGYSYNKSAPCIFIKLNRIYGWMPEFYDDVNDLPEDMPTDLSDHIKSLPVEARKQVWVSCNGLAPADVETIGPIEYFPNRGLPTFYYPYTNRPGYLSPLVAVHFARPAVKRSINVECRVWAKNVIYRGGMRDRQGSVNFILLID</sequence>
<dbReference type="GO" id="GO:1990573">
    <property type="term" value="P:potassium ion import across plasma membrane"/>
    <property type="evidence" value="ECO:0007669"/>
    <property type="project" value="TreeGrafter"/>
</dbReference>
<dbReference type="STRING" id="7160.A0A023ENE1"/>
<evidence type="ECO:0000313" key="21">
    <source>
        <dbReference type="Proteomes" id="UP000069940"/>
    </source>
</evidence>
<evidence type="ECO:0000256" key="9">
    <source>
        <dbReference type="ARBA" id="ARBA00022968"/>
    </source>
</evidence>
<keyword evidence="3" id="KW-0813">Transport</keyword>
<keyword evidence="16" id="KW-0739">Sodium transport</keyword>
<dbReference type="PANTHER" id="PTHR11523:SF46">
    <property type="entry name" value="SODIUM_POTASSIUM-TRANSPORTING ATPASE SUBUNIT BETA-2"/>
    <property type="match status" value="1"/>
</dbReference>
<dbReference type="GO" id="GO:0005890">
    <property type="term" value="C:sodium:potassium-exchanging ATPase complex"/>
    <property type="evidence" value="ECO:0007669"/>
    <property type="project" value="InterPro"/>
</dbReference>
<dbReference type="PANTHER" id="PTHR11523">
    <property type="entry name" value="SODIUM/POTASSIUM-DEPENDENT ATPASE BETA SUBUNIT"/>
    <property type="match status" value="1"/>
</dbReference>
<keyword evidence="13 18" id="KW-0472">Membrane</keyword>
<dbReference type="GO" id="GO:0030007">
    <property type="term" value="P:intracellular potassium ion homeostasis"/>
    <property type="evidence" value="ECO:0007669"/>
    <property type="project" value="TreeGrafter"/>
</dbReference>
<keyword evidence="15" id="KW-0325">Glycoprotein</keyword>
<dbReference type="OrthoDB" id="5912413at2759"/>
<dbReference type="GO" id="GO:0036376">
    <property type="term" value="P:sodium ion export across plasma membrane"/>
    <property type="evidence" value="ECO:0007669"/>
    <property type="project" value="TreeGrafter"/>
</dbReference>
<reference evidence="19" key="1">
    <citation type="journal article" date="2014" name="PLoS Negl. Trop. Dis.">
        <title>Identification and characterization of seminal fluid proteins in the Asian tiger mosquito, Aedes albopictus.</title>
        <authorList>
            <person name="Boes K.E."/>
            <person name="Ribeiro J.M."/>
            <person name="Wong A."/>
            <person name="Harrington L.C."/>
            <person name="Wolfner M.F."/>
            <person name="Sirot L.K."/>
        </authorList>
    </citation>
    <scope>NUCLEOTIDE SEQUENCE</scope>
    <source>
        <tissue evidence="19">Reproductive organs</tissue>
    </source>
</reference>
<dbReference type="VEuPathDB" id="VectorBase:AALF004309"/>
<evidence type="ECO:0000256" key="3">
    <source>
        <dbReference type="ARBA" id="ARBA00022448"/>
    </source>
</evidence>
<proteinExistence type="evidence at transcript level"/>
<evidence type="ECO:0000256" key="18">
    <source>
        <dbReference type="SAM" id="Phobius"/>
    </source>
</evidence>
<keyword evidence="10 18" id="KW-1133">Transmembrane helix</keyword>
<comment type="subcellular location">
    <subcellularLocation>
        <location evidence="1">Cell membrane</location>
        <topology evidence="1">Single-pass type II membrane protein</topology>
    </subcellularLocation>
</comment>
<dbReference type="OMA" id="YGYSRGQ"/>
<evidence type="ECO:0000256" key="17">
    <source>
        <dbReference type="ARBA" id="ARBA00025540"/>
    </source>
</evidence>
<protein>
    <submittedName>
        <fullName evidence="19">Putative sodium/potassium-transporting atpase subunit beta-2</fullName>
    </submittedName>
</protein>
<keyword evidence="9" id="KW-0735">Signal-anchor</keyword>
<evidence type="ECO:0000256" key="15">
    <source>
        <dbReference type="ARBA" id="ARBA00023180"/>
    </source>
</evidence>
<dbReference type="InterPro" id="IPR000402">
    <property type="entry name" value="Na/K_ATPase_sub_beta"/>
</dbReference>
<reference evidence="21" key="2">
    <citation type="journal article" date="2015" name="Proc. Natl. Acad. Sci. U.S.A.">
        <title>Genome sequence of the Asian Tiger mosquito, Aedes albopictus, reveals insights into its biology, genetics, and evolution.</title>
        <authorList>
            <person name="Chen X.G."/>
            <person name="Jiang X."/>
            <person name="Gu J."/>
            <person name="Xu M."/>
            <person name="Wu Y."/>
            <person name="Deng Y."/>
            <person name="Zhang C."/>
            <person name="Bonizzoni M."/>
            <person name="Dermauw W."/>
            <person name="Vontas J."/>
            <person name="Armbruster P."/>
            <person name="Huang X."/>
            <person name="Yang Y."/>
            <person name="Zhang H."/>
            <person name="He W."/>
            <person name="Peng H."/>
            <person name="Liu Y."/>
            <person name="Wu K."/>
            <person name="Chen J."/>
            <person name="Lirakis M."/>
            <person name="Topalis P."/>
            <person name="Van Leeuwen T."/>
            <person name="Hall A.B."/>
            <person name="Jiang X."/>
            <person name="Thorpe C."/>
            <person name="Mueller R.L."/>
            <person name="Sun C."/>
            <person name="Waterhouse R.M."/>
            <person name="Yan G."/>
            <person name="Tu Z.J."/>
            <person name="Fang X."/>
            <person name="James A.A."/>
        </authorList>
    </citation>
    <scope>NUCLEOTIDE SEQUENCE [LARGE SCALE GENOMIC DNA]</scope>
    <source>
        <strain evidence="21">Foshan</strain>
    </source>
</reference>
<evidence type="ECO:0000256" key="1">
    <source>
        <dbReference type="ARBA" id="ARBA00004401"/>
    </source>
</evidence>
<evidence type="ECO:0000256" key="2">
    <source>
        <dbReference type="ARBA" id="ARBA00005876"/>
    </source>
</evidence>
<dbReference type="VEuPathDB" id="VectorBase:AALFPA_078153"/>
<evidence type="ECO:0000256" key="12">
    <source>
        <dbReference type="ARBA" id="ARBA00023065"/>
    </source>
</evidence>
<evidence type="ECO:0000256" key="4">
    <source>
        <dbReference type="ARBA" id="ARBA00022475"/>
    </source>
</evidence>
<keyword evidence="11" id="KW-0915">Sodium</keyword>
<comment type="function">
    <text evidence="17">This is the non-catalytic component of the active enzyme, which catalyzes the hydrolysis of ATP coupled with the exchange of Na(+) and K(+) ions across the plasma membrane. The beta subunit regulates, through assembly of alpha/beta heterodimers, the number of sodium pumps transported to the plasma membrane.</text>
</comment>
<keyword evidence="12" id="KW-0406">Ion transport</keyword>
<organism evidence="19">
    <name type="scientific">Aedes albopictus</name>
    <name type="common">Asian tiger mosquito</name>
    <name type="synonym">Stegomyia albopicta</name>
    <dbReference type="NCBI Taxonomy" id="7160"/>
    <lineage>
        <taxon>Eukaryota</taxon>
        <taxon>Metazoa</taxon>
        <taxon>Ecdysozoa</taxon>
        <taxon>Arthropoda</taxon>
        <taxon>Hexapoda</taxon>
        <taxon>Insecta</taxon>
        <taxon>Pterygota</taxon>
        <taxon>Neoptera</taxon>
        <taxon>Endopterygota</taxon>
        <taxon>Diptera</taxon>
        <taxon>Nematocera</taxon>
        <taxon>Culicoidea</taxon>
        <taxon>Culicidae</taxon>
        <taxon>Culicinae</taxon>
        <taxon>Aedini</taxon>
        <taxon>Aedes</taxon>
        <taxon>Stegomyia</taxon>
    </lineage>
</organism>
<evidence type="ECO:0000313" key="20">
    <source>
        <dbReference type="EnsemblMetazoa" id="AALFPA23_001111.P871"/>
    </source>
</evidence>
<comment type="similarity">
    <text evidence="2">Belongs to the X(+)/potassium ATPases subunit beta family.</text>
</comment>
<keyword evidence="8" id="KW-0630">Potassium</keyword>
<reference evidence="20" key="3">
    <citation type="submission" date="2025-05" db="UniProtKB">
        <authorList>
            <consortium name="EnsemblMetazoa"/>
        </authorList>
    </citation>
    <scope>IDENTIFICATION</scope>
    <source>
        <strain evidence="20">Foshan</strain>
    </source>
</reference>
<name>A0A023ENE1_AEDAL</name>
<evidence type="ECO:0000313" key="19">
    <source>
        <dbReference type="EMBL" id="JAC10927.1"/>
    </source>
</evidence>
<evidence type="ECO:0000256" key="7">
    <source>
        <dbReference type="ARBA" id="ARBA00022692"/>
    </source>
</evidence>
<evidence type="ECO:0000256" key="14">
    <source>
        <dbReference type="ARBA" id="ARBA00023157"/>
    </source>
</evidence>
<feature type="transmembrane region" description="Helical" evidence="18">
    <location>
        <begin position="50"/>
        <end position="72"/>
    </location>
</feature>
<evidence type="ECO:0000256" key="10">
    <source>
        <dbReference type="ARBA" id="ARBA00022989"/>
    </source>
</evidence>
<keyword evidence="14" id="KW-1015">Disulfide bond</keyword>
<keyword evidence="7 18" id="KW-0812">Transmembrane</keyword>
<accession>A0A023ENE1</accession>
<dbReference type="Gene3D" id="2.60.40.1660">
    <property type="entry name" value="Na, k-atpase alpha subunit"/>
    <property type="match status" value="1"/>
</dbReference>
<keyword evidence="6" id="KW-0740">Sodium/potassium transport</keyword>
<dbReference type="EMBL" id="GAPW01002671">
    <property type="protein sequence ID" value="JAC10927.1"/>
    <property type="molecule type" value="mRNA"/>
</dbReference>
<keyword evidence="5" id="KW-0633">Potassium transport</keyword>
<dbReference type="VEuPathDB" id="VectorBase:AALC636_007225"/>
<evidence type="ECO:0000256" key="13">
    <source>
        <dbReference type="ARBA" id="ARBA00023136"/>
    </source>
</evidence>
<dbReference type="FunFam" id="2.60.40.1660:FF:000004">
    <property type="entry name" value="sodium/potassium-transporting ATPase subunit beta-2"/>
    <property type="match status" value="1"/>
</dbReference>
<dbReference type="InterPro" id="IPR038702">
    <property type="entry name" value="Na/K_ATPase_sub_beta_sf"/>
</dbReference>
<evidence type="ECO:0000256" key="8">
    <source>
        <dbReference type="ARBA" id="ARBA00022958"/>
    </source>
</evidence>
<dbReference type="AlphaFoldDB" id="A0A023ENE1"/>
<dbReference type="GO" id="GO:0006883">
    <property type="term" value="P:intracellular sodium ion homeostasis"/>
    <property type="evidence" value="ECO:0007669"/>
    <property type="project" value="TreeGrafter"/>
</dbReference>
<keyword evidence="4" id="KW-1003">Cell membrane</keyword>
<dbReference type="GO" id="GO:0001671">
    <property type="term" value="F:ATPase activator activity"/>
    <property type="evidence" value="ECO:0007669"/>
    <property type="project" value="TreeGrafter"/>
</dbReference>
<evidence type="ECO:0000256" key="16">
    <source>
        <dbReference type="ARBA" id="ARBA00023201"/>
    </source>
</evidence>
<evidence type="ECO:0000256" key="11">
    <source>
        <dbReference type="ARBA" id="ARBA00023053"/>
    </source>
</evidence>
<dbReference type="Pfam" id="PF00287">
    <property type="entry name" value="Na_K-ATPase"/>
    <property type="match status" value="1"/>
</dbReference>
<evidence type="ECO:0000256" key="6">
    <source>
        <dbReference type="ARBA" id="ARBA00022607"/>
    </source>
</evidence>
<dbReference type="PROSITE" id="PS00390">
    <property type="entry name" value="ATPASE_NA_K_BETA_1"/>
    <property type="match status" value="1"/>
</dbReference>
<evidence type="ECO:0000256" key="5">
    <source>
        <dbReference type="ARBA" id="ARBA00022538"/>
    </source>
</evidence>
<keyword evidence="21" id="KW-1185">Reference proteome</keyword>